<sequence length="716" mass="75868">MWPPAGSKKKKGASQTNSLSRYFLSNKRIVTSPKKTTSVKLILLGQPATHQQETAQMEEALKLSKSAVLPPTTQQEETAQFEAALKLSLSSSTYGDDLNGDNANFGNSNMLLDSSLLSSDNTTEGGMDDGGMVVNRGDNTQQPTTANGGGNEVRSGAGAKRPSPSALNEQNDSCRLDSDGNSLLVTSVVRHFEGSDVQVLPAKRSSNMLLDSSLLGEMDDGGMVVNRGDNTQQPTTANGGGNEVRSGAGAKRPSPSALNEQNDSCRLDSDENALVVTNKKLKLSTGTGKLMSSVPSSSSLLAESGSSFLQKADVSRRRCEVYTDFLYNDFEKMSQNYPTEHLCSSSNISLLMPVEPKQFLCQGENLTRSESKESNKLCQDFLKVQIAVYSPNKHNLPTCECCKRAPATTCTKKPTSINTDGPNSRHKFVTTHCSDCTRNYAGDWFEKLCIHGDGECTSGIYCAKCLKDRICTGEGCTNKVGSTQGSPLCGDCKKDRICTGEGCTNKVGSTQGLTLCGGCLKDRICTGQGCTNKVGHARNSPLCGDCKKDRICTGEGCTKKVGHTQGSPLCGDCKKDRICTGQGCTNKVGSTRGRTLCGGCLKDRICTGQGCTKKVGHARGRTLCGGCLKDRICTGQGCTKKVGHTQSHTLCGGCLKDRICTGQGCTNKVGHTQGRTLCGGCLKDRICTGLGCTNKVGHTQGSPLCGDCKKDGSARG</sequence>
<dbReference type="Proteomes" id="UP001224775">
    <property type="component" value="Unassembled WGS sequence"/>
</dbReference>
<reference evidence="2" key="1">
    <citation type="submission" date="2023-06" db="EMBL/GenBank/DDBJ databases">
        <title>Survivors Of The Sea: Transcriptome response of Skeletonema marinoi to long-term dormancy.</title>
        <authorList>
            <person name="Pinder M.I.M."/>
            <person name="Kourtchenko O."/>
            <person name="Robertson E.K."/>
            <person name="Larsson T."/>
            <person name="Maumus F."/>
            <person name="Osuna-Cruz C.M."/>
            <person name="Vancaester E."/>
            <person name="Stenow R."/>
            <person name="Vandepoele K."/>
            <person name="Ploug H."/>
            <person name="Bruchert V."/>
            <person name="Godhe A."/>
            <person name="Topel M."/>
        </authorList>
    </citation>
    <scope>NUCLEOTIDE SEQUENCE</scope>
    <source>
        <strain evidence="2">R05AC</strain>
    </source>
</reference>
<gene>
    <name evidence="2" type="ORF">QTG54_005917</name>
</gene>
<evidence type="ECO:0000313" key="3">
    <source>
        <dbReference type="Proteomes" id="UP001224775"/>
    </source>
</evidence>
<dbReference type="EMBL" id="JATAAI010000009">
    <property type="protein sequence ID" value="KAK1743296.1"/>
    <property type="molecule type" value="Genomic_DNA"/>
</dbReference>
<keyword evidence="3" id="KW-1185">Reference proteome</keyword>
<protein>
    <submittedName>
        <fullName evidence="2">Uncharacterized protein</fullName>
    </submittedName>
</protein>
<feature type="region of interest" description="Disordered" evidence="1">
    <location>
        <begin position="225"/>
        <end position="264"/>
    </location>
</feature>
<feature type="compositionally biased region" description="Polar residues" evidence="1">
    <location>
        <begin position="137"/>
        <end position="146"/>
    </location>
</feature>
<feature type="region of interest" description="Disordered" evidence="1">
    <location>
        <begin position="116"/>
        <end position="178"/>
    </location>
</feature>
<proteinExistence type="predicted"/>
<evidence type="ECO:0000256" key="1">
    <source>
        <dbReference type="SAM" id="MobiDB-lite"/>
    </source>
</evidence>
<comment type="caution">
    <text evidence="2">The sequence shown here is derived from an EMBL/GenBank/DDBJ whole genome shotgun (WGS) entry which is preliminary data.</text>
</comment>
<dbReference type="AlphaFoldDB" id="A0AAD8YDL8"/>
<feature type="compositionally biased region" description="Polar residues" evidence="1">
    <location>
        <begin position="228"/>
        <end position="237"/>
    </location>
</feature>
<evidence type="ECO:0000313" key="2">
    <source>
        <dbReference type="EMBL" id="KAK1743296.1"/>
    </source>
</evidence>
<name>A0AAD8YDL8_9STRA</name>
<organism evidence="2 3">
    <name type="scientific">Skeletonema marinoi</name>
    <dbReference type="NCBI Taxonomy" id="267567"/>
    <lineage>
        <taxon>Eukaryota</taxon>
        <taxon>Sar</taxon>
        <taxon>Stramenopiles</taxon>
        <taxon>Ochrophyta</taxon>
        <taxon>Bacillariophyta</taxon>
        <taxon>Coscinodiscophyceae</taxon>
        <taxon>Thalassiosirophycidae</taxon>
        <taxon>Thalassiosirales</taxon>
        <taxon>Skeletonemataceae</taxon>
        <taxon>Skeletonema</taxon>
        <taxon>Skeletonema marinoi-dohrnii complex</taxon>
    </lineage>
</organism>
<accession>A0AAD8YDL8</accession>